<keyword evidence="7" id="KW-1185">Reference proteome</keyword>
<accession>A0ABV0LQM4</accession>
<dbReference type="InterPro" id="IPR011008">
    <property type="entry name" value="Dimeric_a/b-barrel"/>
</dbReference>
<dbReference type="Proteomes" id="UP001440984">
    <property type="component" value="Unassembled WGS sequence"/>
</dbReference>
<evidence type="ECO:0000313" key="6">
    <source>
        <dbReference type="EMBL" id="MEQ0564619.1"/>
    </source>
</evidence>
<comment type="caution">
    <text evidence="6">The sequence shown here is derived from an EMBL/GenBank/DDBJ whole genome shotgun (WGS) entry which is preliminary data.</text>
</comment>
<dbReference type="RefSeq" id="WP_348955688.1">
    <property type="nucleotide sequence ID" value="NZ_JBDZYD010000016.1"/>
</dbReference>
<reference evidence="6 7" key="1">
    <citation type="submission" date="2024-05" db="EMBL/GenBank/DDBJ databases">
        <authorList>
            <person name="Zhao H."/>
            <person name="Xu Y."/>
            <person name="Lin S."/>
            <person name="Spain J.C."/>
            <person name="Zhou N.-Y."/>
        </authorList>
    </citation>
    <scope>NUCLEOTIDE SEQUENCE [LARGE SCALE GENOMIC DNA]</scope>
    <source>
        <strain evidence="6 7">NEAU-NG30</strain>
    </source>
</reference>
<evidence type="ECO:0000313" key="7">
    <source>
        <dbReference type="Proteomes" id="UP001440984"/>
    </source>
</evidence>
<evidence type="ECO:0000256" key="1">
    <source>
        <dbReference type="ARBA" id="ARBA00023015"/>
    </source>
</evidence>
<dbReference type="Gene3D" id="3.30.70.920">
    <property type="match status" value="1"/>
</dbReference>
<dbReference type="EMBL" id="JBDZYD010000016">
    <property type="protein sequence ID" value="MEQ0564619.1"/>
    <property type="molecule type" value="Genomic_DNA"/>
</dbReference>
<dbReference type="Pfam" id="PF01037">
    <property type="entry name" value="AsnC_trans_reg"/>
    <property type="match status" value="1"/>
</dbReference>
<keyword evidence="2" id="KW-0238">DNA-binding</keyword>
<dbReference type="InterPro" id="IPR019887">
    <property type="entry name" value="Tscrpt_reg_AsnC/Lrp_C"/>
</dbReference>
<protein>
    <submittedName>
        <fullName evidence="6">Lrp/AsnC family transcriptional regulator</fullName>
    </submittedName>
</protein>
<evidence type="ECO:0000256" key="3">
    <source>
        <dbReference type="ARBA" id="ARBA00023163"/>
    </source>
</evidence>
<dbReference type="SMART" id="SM00344">
    <property type="entry name" value="HTH_ASNC"/>
    <property type="match status" value="1"/>
</dbReference>
<evidence type="ECO:0000259" key="5">
    <source>
        <dbReference type="PROSITE" id="PS50956"/>
    </source>
</evidence>
<feature type="domain" description="HTH asnC-type" evidence="5">
    <location>
        <begin position="1"/>
        <end position="63"/>
    </location>
</feature>
<dbReference type="PRINTS" id="PR00033">
    <property type="entry name" value="HTHASNC"/>
</dbReference>
<dbReference type="Gene3D" id="1.10.10.10">
    <property type="entry name" value="Winged helix-like DNA-binding domain superfamily/Winged helix DNA-binding domain"/>
    <property type="match status" value="1"/>
</dbReference>
<dbReference type="InterPro" id="IPR000485">
    <property type="entry name" value="AsnC-type_HTH_dom"/>
</dbReference>
<keyword evidence="3" id="KW-0804">Transcription</keyword>
<evidence type="ECO:0000256" key="2">
    <source>
        <dbReference type="ARBA" id="ARBA00023125"/>
    </source>
</evidence>
<gene>
    <name evidence="6" type="ORF">ABJI51_36560</name>
</gene>
<dbReference type="InterPro" id="IPR036388">
    <property type="entry name" value="WH-like_DNA-bd_sf"/>
</dbReference>
<feature type="compositionally biased region" description="Low complexity" evidence="4">
    <location>
        <begin position="161"/>
        <end position="172"/>
    </location>
</feature>
<dbReference type="InterPro" id="IPR036390">
    <property type="entry name" value="WH_DNA-bd_sf"/>
</dbReference>
<keyword evidence="1" id="KW-0805">Transcription regulation</keyword>
<evidence type="ECO:0000256" key="4">
    <source>
        <dbReference type="SAM" id="MobiDB-lite"/>
    </source>
</evidence>
<proteinExistence type="predicted"/>
<dbReference type="InterPro" id="IPR019888">
    <property type="entry name" value="Tscrpt_reg_AsnC-like"/>
</dbReference>
<name>A0ABV0LQM4_9PSEU</name>
<dbReference type="SUPFAM" id="SSF46785">
    <property type="entry name" value="Winged helix' DNA-binding domain"/>
    <property type="match status" value="1"/>
</dbReference>
<organism evidence="6 7">
    <name type="scientific">Amycolatopsis melonis</name>
    <dbReference type="NCBI Taxonomy" id="3156488"/>
    <lineage>
        <taxon>Bacteria</taxon>
        <taxon>Bacillati</taxon>
        <taxon>Actinomycetota</taxon>
        <taxon>Actinomycetes</taxon>
        <taxon>Pseudonocardiales</taxon>
        <taxon>Pseudonocardiaceae</taxon>
        <taxon>Amycolatopsis</taxon>
    </lineage>
</organism>
<dbReference type="PANTHER" id="PTHR30154">
    <property type="entry name" value="LEUCINE-RESPONSIVE REGULATORY PROTEIN"/>
    <property type="match status" value="1"/>
</dbReference>
<dbReference type="PANTHER" id="PTHR30154:SF54">
    <property type="entry name" value="POSSIBLE TRANSCRIPTIONAL REGULATORY PROTEIN (PROBABLY LRP_ASNC-FAMILY)"/>
    <property type="match status" value="1"/>
</dbReference>
<dbReference type="Pfam" id="PF13412">
    <property type="entry name" value="HTH_24"/>
    <property type="match status" value="1"/>
</dbReference>
<sequence>MYDQLDLALLRELQRNARQTNRELAKATHVVPSTSLQRVRALLDRGVVTGFHAAVDLRTIGRGVQALVFVKIRPPSRRVIDQFRAWIMELPEVLGVFVTSGDHDFVIHIAVGDTGDLYGFVLDHLTQRPEIADVYTSVVFEHARATVVEPAFGRGTENGKPRPAAPAGNGRARPGEPRWSSRL</sequence>
<feature type="region of interest" description="Disordered" evidence="4">
    <location>
        <begin position="151"/>
        <end position="183"/>
    </location>
</feature>
<dbReference type="PROSITE" id="PS50956">
    <property type="entry name" value="HTH_ASNC_2"/>
    <property type="match status" value="1"/>
</dbReference>
<dbReference type="SUPFAM" id="SSF54909">
    <property type="entry name" value="Dimeric alpha+beta barrel"/>
    <property type="match status" value="1"/>
</dbReference>